<keyword evidence="4" id="KW-0158">Chromosome</keyword>
<keyword evidence="11" id="KW-0539">Nucleus</keyword>
<evidence type="ECO:0000313" key="13">
    <source>
        <dbReference type="EnsemblPlants" id="EMT14242"/>
    </source>
</evidence>
<evidence type="ECO:0000256" key="11">
    <source>
        <dbReference type="ARBA" id="ARBA00023242"/>
    </source>
</evidence>
<protein>
    <submittedName>
        <fullName evidence="13">Structural maintenance of chromosomes protein 6</fullName>
    </submittedName>
</protein>
<keyword evidence="7" id="KW-0067">ATP-binding</keyword>
<dbReference type="GO" id="GO:0005524">
    <property type="term" value="F:ATP binding"/>
    <property type="evidence" value="ECO:0007669"/>
    <property type="project" value="UniProtKB-KW"/>
</dbReference>
<accession>N1QVA1</accession>
<evidence type="ECO:0000256" key="2">
    <source>
        <dbReference type="ARBA" id="ARBA00004286"/>
    </source>
</evidence>
<keyword evidence="9" id="KW-0233">DNA recombination</keyword>
<dbReference type="InterPro" id="IPR027417">
    <property type="entry name" value="P-loop_NTPase"/>
</dbReference>
<dbReference type="SUPFAM" id="SSF52540">
    <property type="entry name" value="P-loop containing nucleoside triphosphate hydrolases"/>
    <property type="match status" value="1"/>
</dbReference>
<keyword evidence="5" id="KW-0547">Nucleotide-binding</keyword>
<evidence type="ECO:0000256" key="7">
    <source>
        <dbReference type="ARBA" id="ARBA00022840"/>
    </source>
</evidence>
<dbReference type="AlphaFoldDB" id="N1QVA1"/>
<dbReference type="GO" id="GO:0000724">
    <property type="term" value="P:double-strand break repair via homologous recombination"/>
    <property type="evidence" value="ECO:0007669"/>
    <property type="project" value="TreeGrafter"/>
</dbReference>
<proteinExistence type="inferred from homology"/>
<dbReference type="GO" id="GO:0005634">
    <property type="term" value="C:nucleus"/>
    <property type="evidence" value="ECO:0007669"/>
    <property type="project" value="UniProtKB-SubCell"/>
</dbReference>
<dbReference type="PANTHER" id="PTHR19306">
    <property type="entry name" value="STRUCTURAL MAINTENANCE OF CHROMOSOMES 5,6 SMC5, SMC6"/>
    <property type="match status" value="1"/>
</dbReference>
<dbReference type="GO" id="GO:0051276">
    <property type="term" value="P:chromosome organization"/>
    <property type="evidence" value="ECO:0007669"/>
    <property type="project" value="UniProtKB-ARBA"/>
</dbReference>
<evidence type="ECO:0000256" key="6">
    <source>
        <dbReference type="ARBA" id="ARBA00022763"/>
    </source>
</evidence>
<feature type="domain" description="RecF/RecN/SMC N-terminal" evidence="12">
    <location>
        <begin position="5"/>
        <end position="1158"/>
    </location>
</feature>
<dbReference type="EnsemblPlants" id="EMT14242">
    <property type="protein sequence ID" value="EMT14242"/>
    <property type="gene ID" value="F775_27251"/>
</dbReference>
<dbReference type="GO" id="GO:0035861">
    <property type="term" value="C:site of double-strand break"/>
    <property type="evidence" value="ECO:0007669"/>
    <property type="project" value="TreeGrafter"/>
</dbReference>
<dbReference type="Gene3D" id="3.40.50.300">
    <property type="entry name" value="P-loop containing nucleotide triphosphate hydrolases"/>
    <property type="match status" value="2"/>
</dbReference>
<evidence type="ECO:0000256" key="9">
    <source>
        <dbReference type="ARBA" id="ARBA00023172"/>
    </source>
</evidence>
<dbReference type="GO" id="GO:0003697">
    <property type="term" value="F:single-stranded DNA binding"/>
    <property type="evidence" value="ECO:0007669"/>
    <property type="project" value="TreeGrafter"/>
</dbReference>
<evidence type="ECO:0000256" key="10">
    <source>
        <dbReference type="ARBA" id="ARBA00023204"/>
    </source>
</evidence>
<reference evidence="13" key="1">
    <citation type="submission" date="2015-06" db="UniProtKB">
        <authorList>
            <consortium name="EnsemblPlants"/>
        </authorList>
    </citation>
    <scope>IDENTIFICATION</scope>
</reference>
<evidence type="ECO:0000256" key="8">
    <source>
        <dbReference type="ARBA" id="ARBA00023054"/>
    </source>
</evidence>
<evidence type="ECO:0000256" key="3">
    <source>
        <dbReference type="ARBA" id="ARBA00006793"/>
    </source>
</evidence>
<keyword evidence="6" id="KW-0227">DNA damage</keyword>
<evidence type="ECO:0000259" key="12">
    <source>
        <dbReference type="Pfam" id="PF02463"/>
    </source>
</evidence>
<evidence type="ECO:0000256" key="1">
    <source>
        <dbReference type="ARBA" id="ARBA00004123"/>
    </source>
</evidence>
<keyword evidence="10" id="KW-0234">DNA repair</keyword>
<organism evidence="13">
    <name type="scientific">Aegilops tauschii</name>
    <name type="common">Tausch's goatgrass</name>
    <name type="synonym">Aegilops squarrosa</name>
    <dbReference type="NCBI Taxonomy" id="37682"/>
    <lineage>
        <taxon>Eukaryota</taxon>
        <taxon>Viridiplantae</taxon>
        <taxon>Streptophyta</taxon>
        <taxon>Embryophyta</taxon>
        <taxon>Tracheophyta</taxon>
        <taxon>Spermatophyta</taxon>
        <taxon>Magnoliopsida</taxon>
        <taxon>Liliopsida</taxon>
        <taxon>Poales</taxon>
        <taxon>Poaceae</taxon>
        <taxon>BOP clade</taxon>
        <taxon>Pooideae</taxon>
        <taxon>Triticodae</taxon>
        <taxon>Triticeae</taxon>
        <taxon>Triticinae</taxon>
        <taxon>Aegilops</taxon>
    </lineage>
</organism>
<evidence type="ECO:0000256" key="4">
    <source>
        <dbReference type="ARBA" id="ARBA00022454"/>
    </source>
</evidence>
<dbReference type="GO" id="GO:0030915">
    <property type="term" value="C:Smc5-Smc6 complex"/>
    <property type="evidence" value="ECO:0007669"/>
    <property type="project" value="TreeGrafter"/>
</dbReference>
<dbReference type="InterPro" id="IPR003395">
    <property type="entry name" value="RecF/RecN/SMC_N"/>
</dbReference>
<comment type="subcellular location">
    <subcellularLocation>
        <location evidence="2">Chromosome</location>
    </subcellularLocation>
    <subcellularLocation>
        <location evidence="1">Nucleus</location>
    </subcellularLocation>
</comment>
<comment type="similarity">
    <text evidence="3">Belongs to the SMC family. SMC6 subfamily.</text>
</comment>
<name>N1QVA1_AEGTA</name>
<keyword evidence="8" id="KW-0175">Coiled coil</keyword>
<evidence type="ECO:0000256" key="5">
    <source>
        <dbReference type="ARBA" id="ARBA00022741"/>
    </source>
</evidence>
<dbReference type="GO" id="GO:0003684">
    <property type="term" value="F:damaged DNA binding"/>
    <property type="evidence" value="ECO:0007669"/>
    <property type="project" value="TreeGrafter"/>
</dbReference>
<dbReference type="Pfam" id="PF02463">
    <property type="entry name" value="SMC_N"/>
    <property type="match status" value="1"/>
</dbReference>
<sequence>MAGTISRIRLENFMCHSSLHIELGEHVNFITGQNGSGKSAILTALCIAFGCRAKNTQRAATIKDFIKTGCSYAAISVDINNQGEDSFKPDVYGNLIKLERRITESSSSTILKDQHDGCCEFTKLIKRMIAINLLKPSCTKGRKVANRKDDLNEIIEHFNIDVENPCVIMSQDKSREFLHSGNDKDKFKFFFKATLLQQVNELLETIRDQLNNADSVVQELEKSIKPVMRELDELREKIKNMEHIEEIAHDIDNLKKKLAWSWVYEVDQQIEEQTVRLQKLKERIPACQERIDRNTVVIDDLKKELTEKEELVRSLGDKTHEVNNMKKSMEDNIAEVVKLKIELEAEHERGTRTLEKMNGRLKQMQAQLRDFQMQHMQFTQCLRRCLTSPKCWASCLTALKLLRLGDLGNCCVEGQMTVLKGIKNWKAEASQIEEDMQNIQRDIDYLDSNVTRLREEEKEFSEELSGIQKSISDIAKEIAESDKRILQLKSHMDGLQQRQSNTVTAFGGQKVLKLLQLIESNHGRFKSPPIGPIGAHLQLASESWSVAVDCACGGLLDAFIVSCHKDLQVLRECAGRVYYNNLRIIVYDFTRQRLIIPDGSLPTTEHPTVLSVIQSENHTVLNVLVDQGHAERQVLVRDYEVGKSVAFDHRMRNIKEVYTSDGFRIGLRSVFWSFPVQRGSPSTSIHSSGVGNQRKIKEEIQSPGSSVDLGVAGWQAVVRFSRGSVQTILPPNKRPRPERWCSSPAEKIAELKNEADDIQRTISEKNAQRRKLVNDRSNLEQKIANLKRKREPEERHLMNKKVQLEDAKRATAENNRHAAVDTTELEEDIKEEKNNIEQKELSLQKTNVKLSAALREVNDRRMAFKTFMGQIGAFAAARMAGGRFDLIKELIRGDGKQKITCNSVNEERLHFSSANDELDLVKRKIDAAQQEKTHYEGVMTTKVLPDIKTAEAEYADLQQRRQEYFKKASIICSESDMEALSHVAGSTPEQLSAKINRLKQRFDQESRRYAESIDDLRALHDKKERKILRKQQLYAGFRVKLNVLISLICQLKWFNEHLGKKGISGFINVDYKSKVLSVELTMPQDASRDTVRDTRGLSAMLLITTTFDMHLDPGGERSFSTLCFTLALHGMTEAPFRAMDEFDVFMDAVSRKISLDTLVDFAVAHGSQWVFITPHDIRTIGDRRLWREMSSLWWHIRICQLKHFALHDTK</sequence>
<dbReference type="PANTHER" id="PTHR19306:SF6">
    <property type="entry name" value="STRUCTURAL MAINTENANCE OF CHROMOSOMES PROTEIN 6"/>
    <property type="match status" value="1"/>
</dbReference>